<name>A0A3N0EBI1_9ACTN</name>
<dbReference type="InterPro" id="IPR024775">
    <property type="entry name" value="DinB-like"/>
</dbReference>
<gene>
    <name evidence="2" type="ORF">EFW17_08910</name>
</gene>
<dbReference type="EMBL" id="RJMB01000007">
    <property type="protein sequence ID" value="RNL85205.1"/>
    <property type="molecule type" value="Genomic_DNA"/>
</dbReference>
<sequence>MSDSRVSLLRWQFDLVWSLFEYHLVSLEPADFLWEPTPYCWTLRWDADEGWVPDWADSEPAPVPVPTIAWLTWHIGWWWTTTIDRAQQRAPEERGDLVWPGAGQATVTWLRGLSEEWLELLGRLTDADLDTTAPFPWRDDPTMTMAHMVGWVNSELMKNTAEIGQLRMLRAVSPPSS</sequence>
<organism evidence="2 3">
    <name type="scientific">Halostreptopolyspora alba</name>
    <dbReference type="NCBI Taxonomy" id="2487137"/>
    <lineage>
        <taxon>Bacteria</taxon>
        <taxon>Bacillati</taxon>
        <taxon>Actinomycetota</taxon>
        <taxon>Actinomycetes</taxon>
        <taxon>Streptosporangiales</taxon>
        <taxon>Nocardiopsidaceae</taxon>
        <taxon>Halostreptopolyspora</taxon>
    </lineage>
</organism>
<evidence type="ECO:0000313" key="3">
    <source>
        <dbReference type="Proteomes" id="UP000269198"/>
    </source>
</evidence>
<comment type="caution">
    <text evidence="2">The sequence shown here is derived from an EMBL/GenBank/DDBJ whole genome shotgun (WGS) entry which is preliminary data.</text>
</comment>
<dbReference type="OrthoDB" id="5022306at2"/>
<accession>A0A3N0EBI1</accession>
<dbReference type="Proteomes" id="UP000269198">
    <property type="component" value="Unassembled WGS sequence"/>
</dbReference>
<dbReference type="Pfam" id="PF12867">
    <property type="entry name" value="DinB_2"/>
    <property type="match status" value="1"/>
</dbReference>
<proteinExistence type="predicted"/>
<evidence type="ECO:0000259" key="1">
    <source>
        <dbReference type="Pfam" id="PF12867"/>
    </source>
</evidence>
<dbReference type="RefSeq" id="WP_123200859.1">
    <property type="nucleotide sequence ID" value="NZ_RJMB01000007.1"/>
</dbReference>
<keyword evidence="3" id="KW-1185">Reference proteome</keyword>
<dbReference type="InterPro" id="IPR034660">
    <property type="entry name" value="DinB/YfiT-like"/>
</dbReference>
<dbReference type="SUPFAM" id="SSF109854">
    <property type="entry name" value="DinB/YfiT-like putative metalloenzymes"/>
    <property type="match status" value="1"/>
</dbReference>
<dbReference type="Gene3D" id="1.20.120.450">
    <property type="entry name" value="dinb family like domain"/>
    <property type="match status" value="1"/>
</dbReference>
<dbReference type="AlphaFoldDB" id="A0A3N0EBI1"/>
<feature type="domain" description="DinB-like" evidence="1">
    <location>
        <begin position="62"/>
        <end position="163"/>
    </location>
</feature>
<reference evidence="2 3" key="1">
    <citation type="submission" date="2018-11" db="EMBL/GenBank/DDBJ databases">
        <title>The genome draft of YIM 96095.</title>
        <authorList>
            <person name="Tang S.-K."/>
            <person name="Chunyu W.-X."/>
            <person name="Feng Y.-Z."/>
        </authorList>
    </citation>
    <scope>NUCLEOTIDE SEQUENCE [LARGE SCALE GENOMIC DNA]</scope>
    <source>
        <strain evidence="2 3">YIM 96095</strain>
    </source>
</reference>
<evidence type="ECO:0000313" key="2">
    <source>
        <dbReference type="EMBL" id="RNL85205.1"/>
    </source>
</evidence>
<protein>
    <submittedName>
        <fullName evidence="2">DinB family protein</fullName>
    </submittedName>
</protein>